<proteinExistence type="predicted"/>
<dbReference type="Proteomes" id="UP000814176">
    <property type="component" value="Unassembled WGS sequence"/>
</dbReference>
<feature type="compositionally biased region" description="Low complexity" evidence="1">
    <location>
        <begin position="38"/>
        <end position="48"/>
    </location>
</feature>
<feature type="compositionally biased region" description="Basic residues" evidence="1">
    <location>
        <begin position="1"/>
        <end position="13"/>
    </location>
</feature>
<protein>
    <submittedName>
        <fullName evidence="2">Uncharacterized protein</fullName>
    </submittedName>
</protein>
<feature type="compositionally biased region" description="Low complexity" evidence="1">
    <location>
        <begin position="356"/>
        <end position="377"/>
    </location>
</feature>
<feature type="region of interest" description="Disordered" evidence="1">
    <location>
        <begin position="257"/>
        <end position="437"/>
    </location>
</feature>
<name>A0ABQ8K790_9APHY</name>
<feature type="compositionally biased region" description="Low complexity" evidence="1">
    <location>
        <begin position="66"/>
        <end position="80"/>
    </location>
</feature>
<reference evidence="2 3" key="1">
    <citation type="journal article" date="2021" name="Environ. Microbiol.">
        <title>Gene family expansions and transcriptome signatures uncover fungal adaptations to wood decay.</title>
        <authorList>
            <person name="Hage H."/>
            <person name="Miyauchi S."/>
            <person name="Viragh M."/>
            <person name="Drula E."/>
            <person name="Min B."/>
            <person name="Chaduli D."/>
            <person name="Navarro D."/>
            <person name="Favel A."/>
            <person name="Norest M."/>
            <person name="Lesage-Meessen L."/>
            <person name="Balint B."/>
            <person name="Merenyi Z."/>
            <person name="de Eugenio L."/>
            <person name="Morin E."/>
            <person name="Martinez A.T."/>
            <person name="Baldrian P."/>
            <person name="Stursova M."/>
            <person name="Martinez M.J."/>
            <person name="Novotny C."/>
            <person name="Magnuson J.K."/>
            <person name="Spatafora J.W."/>
            <person name="Maurice S."/>
            <person name="Pangilinan J."/>
            <person name="Andreopoulos W."/>
            <person name="LaButti K."/>
            <person name="Hundley H."/>
            <person name="Na H."/>
            <person name="Kuo A."/>
            <person name="Barry K."/>
            <person name="Lipzen A."/>
            <person name="Henrissat B."/>
            <person name="Riley R."/>
            <person name="Ahrendt S."/>
            <person name="Nagy L.G."/>
            <person name="Grigoriev I.V."/>
            <person name="Martin F."/>
            <person name="Rosso M.N."/>
        </authorList>
    </citation>
    <scope>NUCLEOTIDE SEQUENCE [LARGE SCALE GENOMIC DNA]</scope>
    <source>
        <strain evidence="2 3">CIRM-BRFM 1785</strain>
    </source>
</reference>
<feature type="region of interest" description="Disordered" evidence="1">
    <location>
        <begin position="1"/>
        <end position="86"/>
    </location>
</feature>
<evidence type="ECO:0000313" key="2">
    <source>
        <dbReference type="EMBL" id="KAH9833126.1"/>
    </source>
</evidence>
<dbReference type="RefSeq" id="XP_047775892.1">
    <property type="nucleotide sequence ID" value="XM_047927797.1"/>
</dbReference>
<gene>
    <name evidence="2" type="ORF">C8Q71DRAFT_860418</name>
</gene>
<evidence type="ECO:0000256" key="1">
    <source>
        <dbReference type="SAM" id="MobiDB-lite"/>
    </source>
</evidence>
<comment type="caution">
    <text evidence="2">The sequence shown here is derived from an EMBL/GenBank/DDBJ whole genome shotgun (WGS) entry which is preliminary data.</text>
</comment>
<dbReference type="GeneID" id="72008529"/>
<accession>A0ABQ8K790</accession>
<feature type="compositionally biased region" description="Polar residues" evidence="1">
    <location>
        <begin position="400"/>
        <end position="424"/>
    </location>
</feature>
<organism evidence="2 3">
    <name type="scientific">Rhodofomes roseus</name>
    <dbReference type="NCBI Taxonomy" id="34475"/>
    <lineage>
        <taxon>Eukaryota</taxon>
        <taxon>Fungi</taxon>
        <taxon>Dikarya</taxon>
        <taxon>Basidiomycota</taxon>
        <taxon>Agaricomycotina</taxon>
        <taxon>Agaricomycetes</taxon>
        <taxon>Polyporales</taxon>
        <taxon>Rhodofomes</taxon>
    </lineage>
</organism>
<dbReference type="EMBL" id="JADCUA010000019">
    <property type="protein sequence ID" value="KAH9833126.1"/>
    <property type="molecule type" value="Genomic_DNA"/>
</dbReference>
<keyword evidence="3" id="KW-1185">Reference proteome</keyword>
<sequence>MASSSSKRHKRRATSPIDTESLVDELIAHHPKRQRYSAKAPAPKGPKASFKTARLETNAGLKQKGKGVAKSSGSSKAKAQLPASGSATAGQKALSSSSAKSVAKPYPIGRVLLLPHGLNNEGEIRINKLSASDMKMFKRCGLAKSGAPDGGELFIKPNTDWFDVDDLLKSLFPAYYDWLKAEGTYEETTHHWKLVEKTGRRLAVVFLDDMKPLSFVDLCTAVHNRNGSWIERTWCFVTPRPVPTKVWKSWCRPQDVAPNVPVVEDGNEEEAKASATSEPESEGSDAGSELGSDAGSELGSDAGSELGDDDNTATESASEWGDDEPLSQLKSSRKLKRAVDNMESSFSSFTLKEPRASTSAAGSGVASGSTSSAATGTLQGPIEISSSDEDPGNTLGEPPFTQQSPSPVQATRITRSATATQPQVLITRDVIAGDPWA</sequence>
<evidence type="ECO:0000313" key="3">
    <source>
        <dbReference type="Proteomes" id="UP000814176"/>
    </source>
</evidence>